<evidence type="ECO:0000313" key="4">
    <source>
        <dbReference type="Proteomes" id="UP000309594"/>
    </source>
</evidence>
<reference evidence="1 3" key="1">
    <citation type="submission" date="2019-02" db="EMBL/GenBank/DDBJ databases">
        <title>Pedobacter sp. RP-3-8 sp. nov., isolated from Arctic soil.</title>
        <authorList>
            <person name="Dahal R.H."/>
        </authorList>
    </citation>
    <scope>NUCLEOTIDE SEQUENCE [LARGE SCALE GENOMIC DNA]</scope>
    <source>
        <strain evidence="1 3">RP-3-8</strain>
    </source>
</reference>
<dbReference type="EMBL" id="SWDX01000012">
    <property type="protein sequence ID" value="TKC56575.1"/>
    <property type="molecule type" value="Genomic_DNA"/>
</dbReference>
<dbReference type="OrthoDB" id="762127at2"/>
<sequence length="155" mass="18007">MPLEESYSLTTKEGHEYRIGFSPFDIFATPKSLTKPIVDVVIAIDDNKGINNASTLFEFSKIIKEYLFKNDVILYCYCDNKEIERGKKHQHLSPQEYRSLLFEKMFDKASNKDFINKPILLIDATDNKHCIHFFSSTQNLDQIELLSEELYKAKG</sequence>
<dbReference type="EMBL" id="SJSM01000005">
    <property type="protein sequence ID" value="TCC96652.1"/>
    <property type="molecule type" value="Genomic_DNA"/>
</dbReference>
<dbReference type="AlphaFoldDB" id="A0A4U1FZH4"/>
<organism evidence="2 4">
    <name type="scientific">Pedobacter hiemivivus</name>
    <dbReference type="NCBI Taxonomy" id="2530454"/>
    <lineage>
        <taxon>Bacteria</taxon>
        <taxon>Pseudomonadati</taxon>
        <taxon>Bacteroidota</taxon>
        <taxon>Sphingobacteriia</taxon>
        <taxon>Sphingobacteriales</taxon>
        <taxon>Sphingobacteriaceae</taxon>
        <taxon>Pedobacter</taxon>
    </lineage>
</organism>
<dbReference type="Proteomes" id="UP000309594">
    <property type="component" value="Unassembled WGS sequence"/>
</dbReference>
<accession>A0A4U1FZH4</accession>
<gene>
    <name evidence="1" type="ORF">EZ444_11845</name>
    <name evidence="2" type="ORF">FBD94_22960</name>
</gene>
<name>A0A4U1FZH4_9SPHI</name>
<evidence type="ECO:0000313" key="1">
    <source>
        <dbReference type="EMBL" id="TCC96652.1"/>
    </source>
</evidence>
<evidence type="ECO:0000313" key="3">
    <source>
        <dbReference type="Proteomes" id="UP000291117"/>
    </source>
</evidence>
<dbReference type="RefSeq" id="WP_131609028.1">
    <property type="nucleotide sequence ID" value="NZ_SJSM01000005.1"/>
</dbReference>
<comment type="caution">
    <text evidence="2">The sequence shown here is derived from an EMBL/GenBank/DDBJ whole genome shotgun (WGS) entry which is preliminary data.</text>
</comment>
<reference evidence="2 4" key="2">
    <citation type="submission" date="2019-04" db="EMBL/GenBank/DDBJ databases">
        <title>Pedobacter sp. RP-1-16 sp. nov., isolated from Arctic soil.</title>
        <authorList>
            <person name="Dahal R.H."/>
            <person name="Kim D.-U."/>
        </authorList>
    </citation>
    <scope>NUCLEOTIDE SEQUENCE [LARGE SCALE GENOMIC DNA]</scope>
    <source>
        <strain evidence="2 4">RP-1-16</strain>
    </source>
</reference>
<keyword evidence="3" id="KW-1185">Reference proteome</keyword>
<protein>
    <submittedName>
        <fullName evidence="2">Uncharacterized protein</fullName>
    </submittedName>
</protein>
<evidence type="ECO:0000313" key="2">
    <source>
        <dbReference type="EMBL" id="TKC56575.1"/>
    </source>
</evidence>
<accession>A0A4R0NCA7</accession>
<proteinExistence type="predicted"/>
<dbReference type="Proteomes" id="UP000291117">
    <property type="component" value="Unassembled WGS sequence"/>
</dbReference>